<protein>
    <submittedName>
        <fullName evidence="1">Uncharacterized protein</fullName>
    </submittedName>
</protein>
<reference evidence="1 2" key="2">
    <citation type="journal article" date="2022" name="Mol. Ecol. Resour.">
        <title>The genomes of chicory, endive, great burdock and yacon provide insights into Asteraceae paleo-polyploidization history and plant inulin production.</title>
        <authorList>
            <person name="Fan W."/>
            <person name="Wang S."/>
            <person name="Wang H."/>
            <person name="Wang A."/>
            <person name="Jiang F."/>
            <person name="Liu H."/>
            <person name="Zhao H."/>
            <person name="Xu D."/>
            <person name="Zhang Y."/>
        </authorList>
    </citation>
    <scope>NUCLEOTIDE SEQUENCE [LARGE SCALE GENOMIC DNA]</scope>
    <source>
        <strain evidence="2">cv. Punajuju</strain>
        <tissue evidence="1">Leaves</tissue>
    </source>
</reference>
<reference evidence="2" key="1">
    <citation type="journal article" date="2022" name="Mol. Ecol. Resour.">
        <title>The genomes of chicory, endive, great burdock and yacon provide insights into Asteraceae palaeo-polyploidization history and plant inulin production.</title>
        <authorList>
            <person name="Fan W."/>
            <person name="Wang S."/>
            <person name="Wang H."/>
            <person name="Wang A."/>
            <person name="Jiang F."/>
            <person name="Liu H."/>
            <person name="Zhao H."/>
            <person name="Xu D."/>
            <person name="Zhang Y."/>
        </authorList>
    </citation>
    <scope>NUCLEOTIDE SEQUENCE [LARGE SCALE GENOMIC DNA]</scope>
    <source>
        <strain evidence="2">cv. Punajuju</strain>
    </source>
</reference>
<proteinExistence type="predicted"/>
<evidence type="ECO:0000313" key="1">
    <source>
        <dbReference type="EMBL" id="KAI3724470.1"/>
    </source>
</evidence>
<accession>A0ACB9BR64</accession>
<dbReference type="Proteomes" id="UP001055811">
    <property type="component" value="Linkage Group LG06"/>
</dbReference>
<keyword evidence="2" id="KW-1185">Reference proteome</keyword>
<comment type="caution">
    <text evidence="1">The sequence shown here is derived from an EMBL/GenBank/DDBJ whole genome shotgun (WGS) entry which is preliminary data.</text>
</comment>
<organism evidence="1 2">
    <name type="scientific">Cichorium intybus</name>
    <name type="common">Chicory</name>
    <dbReference type="NCBI Taxonomy" id="13427"/>
    <lineage>
        <taxon>Eukaryota</taxon>
        <taxon>Viridiplantae</taxon>
        <taxon>Streptophyta</taxon>
        <taxon>Embryophyta</taxon>
        <taxon>Tracheophyta</taxon>
        <taxon>Spermatophyta</taxon>
        <taxon>Magnoliopsida</taxon>
        <taxon>eudicotyledons</taxon>
        <taxon>Gunneridae</taxon>
        <taxon>Pentapetalae</taxon>
        <taxon>asterids</taxon>
        <taxon>campanulids</taxon>
        <taxon>Asterales</taxon>
        <taxon>Asteraceae</taxon>
        <taxon>Cichorioideae</taxon>
        <taxon>Cichorieae</taxon>
        <taxon>Cichoriinae</taxon>
        <taxon>Cichorium</taxon>
    </lineage>
</organism>
<sequence length="148" mass="16601">MPTFFRKYFGLSFIYELSQLGNRFCSDLNTNIVVKMVGKIGERKKSRGFLLFILMIVLGVVAFAVVLTYTKKFVYGTGIASKKYGDALKVAMQFFDVQKSGKLVNNKIEWRGDSALEDGSEEGIDLSNGMYDAGDHMKFGFPMAFTAR</sequence>
<evidence type="ECO:0000313" key="2">
    <source>
        <dbReference type="Proteomes" id="UP001055811"/>
    </source>
</evidence>
<name>A0ACB9BR64_CICIN</name>
<dbReference type="EMBL" id="CM042014">
    <property type="protein sequence ID" value="KAI3724470.1"/>
    <property type="molecule type" value="Genomic_DNA"/>
</dbReference>
<gene>
    <name evidence="1" type="ORF">L2E82_36248</name>
</gene>